<keyword evidence="1" id="KW-0472">Membrane</keyword>
<evidence type="ECO:0000313" key="2">
    <source>
        <dbReference type="EMBL" id="MDN3591614.1"/>
    </source>
</evidence>
<accession>A0ABT8BIK2</accession>
<dbReference type="Proteomes" id="UP001224644">
    <property type="component" value="Unassembled WGS sequence"/>
</dbReference>
<protein>
    <submittedName>
        <fullName evidence="2">Uncharacterized protein</fullName>
    </submittedName>
</protein>
<comment type="caution">
    <text evidence="2">The sequence shown here is derived from an EMBL/GenBank/DDBJ whole genome shotgun (WGS) entry which is preliminary data.</text>
</comment>
<reference evidence="3" key="1">
    <citation type="journal article" date="2019" name="Int. J. Syst. Evol. Microbiol.">
        <title>The Global Catalogue of Microorganisms (GCM) 10K type strain sequencing project: providing services to taxonomists for standard genome sequencing and annotation.</title>
        <authorList>
            <consortium name="The Broad Institute Genomics Platform"/>
            <consortium name="The Broad Institute Genome Sequencing Center for Infectious Disease"/>
            <person name="Wu L."/>
            <person name="Ma J."/>
        </authorList>
    </citation>
    <scope>NUCLEOTIDE SEQUENCE [LARGE SCALE GENOMIC DNA]</scope>
    <source>
        <strain evidence="3">CECT 7069</strain>
    </source>
</reference>
<sequence length="91" mass="9533">MSVTLLGATTLAFLFPAPAERPAFPDPPRGTGWAITAVAVFLGLVTLVPLSLALADKWVMEARAAECRAAGGRIVHASADGRAYRCDRPSP</sequence>
<gene>
    <name evidence="2" type="ORF">QWZ12_13490</name>
</gene>
<dbReference type="EMBL" id="JAUFPX010000012">
    <property type="protein sequence ID" value="MDN3591614.1"/>
    <property type="molecule type" value="Genomic_DNA"/>
</dbReference>
<name>A0ABT8BIK2_9HYPH</name>
<feature type="transmembrane region" description="Helical" evidence="1">
    <location>
        <begin position="35"/>
        <end position="55"/>
    </location>
</feature>
<evidence type="ECO:0000256" key="1">
    <source>
        <dbReference type="SAM" id="Phobius"/>
    </source>
</evidence>
<proteinExistence type="predicted"/>
<keyword evidence="1" id="KW-0812">Transmembrane</keyword>
<keyword evidence="3" id="KW-1185">Reference proteome</keyword>
<organism evidence="2 3">
    <name type="scientific">Methylobacterium adhaesivum</name>
    <dbReference type="NCBI Taxonomy" id="333297"/>
    <lineage>
        <taxon>Bacteria</taxon>
        <taxon>Pseudomonadati</taxon>
        <taxon>Pseudomonadota</taxon>
        <taxon>Alphaproteobacteria</taxon>
        <taxon>Hyphomicrobiales</taxon>
        <taxon>Methylobacteriaceae</taxon>
        <taxon>Methylobacterium</taxon>
    </lineage>
</organism>
<evidence type="ECO:0000313" key="3">
    <source>
        <dbReference type="Proteomes" id="UP001224644"/>
    </source>
</evidence>
<keyword evidence="1" id="KW-1133">Transmembrane helix</keyword>
<dbReference type="RefSeq" id="WP_238225651.1">
    <property type="nucleotide sequence ID" value="NZ_BPQD01000014.1"/>
</dbReference>